<dbReference type="RefSeq" id="WP_260543295.1">
    <property type="nucleotide sequence ID" value="NZ_CP106831.1"/>
</dbReference>
<protein>
    <submittedName>
        <fullName evidence="1">Uncharacterized protein</fullName>
    </submittedName>
</protein>
<keyword evidence="2" id="KW-1185">Reference proteome</keyword>
<sequence>MAGTLIFNTTQNRFEFWDGTLWRQLFVTTSSAAGNDGVVRIDGGLNGTKPSLAFGENNGFSNTGTKKIVYTTPLTFAPSPTTSWPETITNPTDADIYLAASNKFRENPIKGQVHLWRLIINLTAGANSAGAVNAIMKNPSSGFIINSIQLIPAGSASGSILTFYFYTIADDQSLDPGRGYEFYLDANKAVTATIESITRVSLFKD</sequence>
<gene>
    <name evidence="1" type="ORF">OBA43_02040</name>
</gene>
<evidence type="ECO:0000313" key="1">
    <source>
        <dbReference type="EMBL" id="WIH97741.1"/>
    </source>
</evidence>
<evidence type="ECO:0000313" key="2">
    <source>
        <dbReference type="Proteomes" id="UP001223501"/>
    </source>
</evidence>
<dbReference type="Proteomes" id="UP001223501">
    <property type="component" value="Chromosome"/>
</dbReference>
<organism evidence="1 2">
    <name type="scientific">Empedobacter falsenii</name>
    <dbReference type="NCBI Taxonomy" id="343874"/>
    <lineage>
        <taxon>Bacteria</taxon>
        <taxon>Pseudomonadati</taxon>
        <taxon>Bacteroidota</taxon>
        <taxon>Flavobacteriia</taxon>
        <taxon>Flavobacteriales</taxon>
        <taxon>Weeksellaceae</taxon>
        <taxon>Empedobacter</taxon>
    </lineage>
</organism>
<reference evidence="1 2" key="1">
    <citation type="submission" date="2022-09" db="EMBL/GenBank/DDBJ databases">
        <title>Whole genome sequencing analysis of tet(X)-positive Empedobacter falsenii YWS9-3.</title>
        <authorList>
            <person name="Chen C."/>
            <person name="Lv Y.-L."/>
        </authorList>
    </citation>
    <scope>NUCLEOTIDE SEQUENCE [LARGE SCALE GENOMIC DNA]</scope>
    <source>
        <strain evidence="1 2">YWS9-3_T</strain>
    </source>
</reference>
<accession>A0ABY8V7S6</accession>
<proteinExistence type="predicted"/>
<name>A0ABY8V7S6_9FLAO</name>
<dbReference type="EMBL" id="CP106831">
    <property type="protein sequence ID" value="WIH97741.1"/>
    <property type="molecule type" value="Genomic_DNA"/>
</dbReference>